<feature type="compositionally biased region" description="Basic and acidic residues" evidence="1">
    <location>
        <begin position="11"/>
        <end position="24"/>
    </location>
</feature>
<organism evidence="2 3">
    <name type="scientific">Xenorhabdus lircayensis</name>
    <dbReference type="NCBI Taxonomy" id="2763499"/>
    <lineage>
        <taxon>Bacteria</taxon>
        <taxon>Pseudomonadati</taxon>
        <taxon>Pseudomonadota</taxon>
        <taxon>Gammaproteobacteria</taxon>
        <taxon>Enterobacterales</taxon>
        <taxon>Morganellaceae</taxon>
        <taxon>Xenorhabdus</taxon>
    </lineage>
</organism>
<accession>A0ABS0UD83</accession>
<evidence type="ECO:0000313" key="3">
    <source>
        <dbReference type="Proteomes" id="UP000696184"/>
    </source>
</evidence>
<sequence>MRKTGQTPRNGKRDPKAGGRADERDAQECYSLITRLSSRWSVKELCLTFQVSRSAYYDWRQRPVDTERMQLRIRTRELDNQSRGAIG</sequence>
<name>A0ABS0UD83_9GAMM</name>
<feature type="region of interest" description="Disordered" evidence="1">
    <location>
        <begin position="1"/>
        <end position="24"/>
    </location>
</feature>
<gene>
    <name evidence="2" type="ORF">H8A87_19115</name>
</gene>
<keyword evidence="3" id="KW-1185">Reference proteome</keyword>
<evidence type="ECO:0000313" key="2">
    <source>
        <dbReference type="EMBL" id="MBI6550731.1"/>
    </source>
</evidence>
<proteinExistence type="predicted"/>
<comment type="caution">
    <text evidence="2">The sequence shown here is derived from an EMBL/GenBank/DDBJ whole genome shotgun (WGS) entry which is preliminary data.</text>
</comment>
<evidence type="ECO:0008006" key="4">
    <source>
        <dbReference type="Google" id="ProtNLM"/>
    </source>
</evidence>
<evidence type="ECO:0000256" key="1">
    <source>
        <dbReference type="SAM" id="MobiDB-lite"/>
    </source>
</evidence>
<protein>
    <recommendedName>
        <fullName evidence="4">Transposase</fullName>
    </recommendedName>
</protein>
<reference evidence="2 3" key="1">
    <citation type="submission" date="2020-08" db="EMBL/GenBank/DDBJ databases">
        <title>Description of Xenorhabdus lircayensis sp. nov., the symbiotic bacterium associated with the entomopathogenic nematode Steirnernema unicornum.</title>
        <authorList>
            <person name="Castaneda-Alvarez C."/>
            <person name="Prodan S."/>
            <person name="Zamorano A."/>
            <person name="San-Blas E."/>
            <person name="Aballay E."/>
        </authorList>
    </citation>
    <scope>NUCLEOTIDE SEQUENCE [LARGE SCALE GENOMIC DNA]</scope>
    <source>
        <strain evidence="2 3">VLS</strain>
    </source>
</reference>
<feature type="non-terminal residue" evidence="2">
    <location>
        <position position="87"/>
    </location>
</feature>
<dbReference type="Proteomes" id="UP000696184">
    <property type="component" value="Unassembled WGS sequence"/>
</dbReference>
<dbReference type="EMBL" id="JACOII010000080">
    <property type="protein sequence ID" value="MBI6550731.1"/>
    <property type="molecule type" value="Genomic_DNA"/>
</dbReference>